<name>A0A4P9W871_9FUNG</name>
<proteinExistence type="predicted"/>
<dbReference type="Proteomes" id="UP000269721">
    <property type="component" value="Unassembled WGS sequence"/>
</dbReference>
<organism evidence="2 3">
    <name type="scientific">Blyttiomyces helicus</name>
    <dbReference type="NCBI Taxonomy" id="388810"/>
    <lineage>
        <taxon>Eukaryota</taxon>
        <taxon>Fungi</taxon>
        <taxon>Fungi incertae sedis</taxon>
        <taxon>Chytridiomycota</taxon>
        <taxon>Chytridiomycota incertae sedis</taxon>
        <taxon>Chytridiomycetes</taxon>
        <taxon>Chytridiomycetes incertae sedis</taxon>
        <taxon>Blyttiomyces</taxon>
    </lineage>
</organism>
<evidence type="ECO:0000313" key="3">
    <source>
        <dbReference type="Proteomes" id="UP000269721"/>
    </source>
</evidence>
<reference evidence="3" key="1">
    <citation type="journal article" date="2018" name="Nat. Microbiol.">
        <title>Leveraging single-cell genomics to expand the fungal tree of life.</title>
        <authorList>
            <person name="Ahrendt S.R."/>
            <person name="Quandt C.A."/>
            <person name="Ciobanu D."/>
            <person name="Clum A."/>
            <person name="Salamov A."/>
            <person name="Andreopoulos B."/>
            <person name="Cheng J.F."/>
            <person name="Woyke T."/>
            <person name="Pelin A."/>
            <person name="Henrissat B."/>
            <person name="Reynolds N.K."/>
            <person name="Benny G.L."/>
            <person name="Smith M.E."/>
            <person name="James T.Y."/>
            <person name="Grigoriev I.V."/>
        </authorList>
    </citation>
    <scope>NUCLEOTIDE SEQUENCE [LARGE SCALE GENOMIC DNA]</scope>
</reference>
<sequence>MNDEQERDYELFKAQVASDKAALNECLASMNAKNIKLEEQVVTLQQEKARLKKAVQLVNETIHDAATAALHSAMKRKLQLEKVRENVRSIIKSVNIVKGAVTE</sequence>
<gene>
    <name evidence="2" type="ORF">BDK51DRAFT_34399</name>
</gene>
<dbReference type="EMBL" id="KZ997277">
    <property type="protein sequence ID" value="RKO87635.1"/>
    <property type="molecule type" value="Genomic_DNA"/>
</dbReference>
<accession>A0A4P9W871</accession>
<evidence type="ECO:0000313" key="2">
    <source>
        <dbReference type="EMBL" id="RKO87635.1"/>
    </source>
</evidence>
<dbReference type="AlphaFoldDB" id="A0A4P9W871"/>
<evidence type="ECO:0000256" key="1">
    <source>
        <dbReference type="SAM" id="Coils"/>
    </source>
</evidence>
<keyword evidence="3" id="KW-1185">Reference proteome</keyword>
<keyword evidence="1" id="KW-0175">Coiled coil</keyword>
<protein>
    <submittedName>
        <fullName evidence="2">Uncharacterized protein</fullName>
    </submittedName>
</protein>
<feature type="coiled-coil region" evidence="1">
    <location>
        <begin position="20"/>
        <end position="61"/>
    </location>
</feature>